<dbReference type="SUPFAM" id="SSF55785">
    <property type="entry name" value="PYP-like sensor domain (PAS domain)"/>
    <property type="match status" value="4"/>
</dbReference>
<keyword evidence="4" id="KW-0808">Transferase</keyword>
<dbReference type="SMART" id="SM00091">
    <property type="entry name" value="PAS"/>
    <property type="match status" value="4"/>
</dbReference>
<dbReference type="SMART" id="SM00086">
    <property type="entry name" value="PAC"/>
    <property type="match status" value="3"/>
</dbReference>
<dbReference type="PROSITE" id="PS50112">
    <property type="entry name" value="PAS"/>
    <property type="match status" value="1"/>
</dbReference>
<sequence>MLTSDQVLYDVLRYAPDAIAVFDSRELRIAFANESMLQIWNKKDDIIGKSFVDAFSDSKTQSFIEILQKVWDSSESSALELVAFPIVDAGQLQTRHFNFEFKALPDKNGQTYSIIQSVKAAFPEKNVSKAPLFSGEIDELIVQAELAKRSQIGLFDLDIKQNVLLWDQRCRDLFFVSAAKKGGSPLDFLNGVYQADKLRVIKAMSEAYEEQTKQGEFNVTFRTGTDSQGLLKRVHALGMVYFDEKHNPVRLVGSVRDISDTTSAMDALRKRDVEFQQVNKELGSLNEELMALNKELEASNLNLIQAEEVSRSLNNELQFAFDKLKLNEDRMNLAIQSAELGTWTLDIAEGNVFFDDRTKEMFGYLPGNSIAYDKVLRYIHDDDRTFVDQAVQMAINPKSDGLYEVQFRTVGATDGRLRWLHCKGRAYFDELNQPMLFSGTARDITDVTLAQEKIDHFNNLIAEKEKIQQLIVDSAQIGTFTFNLNTKEIQLNAHARAMFAFDAEEEIITNEILEAYMLVAESAMHDAYLHKKPCDYSYQLIDKRSGKTKWLRSFGSGTADNDGLGHTFYGVIIDITAQKEEEQRKIDFLSIASHELRSPLTSLSGYLQILMLKRNQMDDERVHSMVVSATRQAERMRLLIDSFLDIARVNEGKLQLRRNTFDANGLFSDIKKTLSETVSSHIFIFEDYTDKLSLYADRDKLEQVIINFVNNAIKYAPSKTSIHIHAEQMGANLITRVIDHGSGISITEQAKIFDRFYRVENTQNIHVNGFGIGLFISKEIIRLHDGEIGLISEEGNGTTFWFSIPIINAENLQPE</sequence>
<dbReference type="PANTHER" id="PTHR43304:SF1">
    <property type="entry name" value="PAC DOMAIN-CONTAINING PROTEIN"/>
    <property type="match status" value="1"/>
</dbReference>
<dbReference type="InterPro" id="IPR003661">
    <property type="entry name" value="HisK_dim/P_dom"/>
</dbReference>
<dbReference type="Pfam" id="PF08448">
    <property type="entry name" value="PAS_4"/>
    <property type="match status" value="1"/>
</dbReference>
<comment type="catalytic activity">
    <reaction evidence="1">
        <text>ATP + protein L-histidine = ADP + protein N-phospho-L-histidine.</text>
        <dbReference type="EC" id="2.7.13.3"/>
    </reaction>
</comment>
<evidence type="ECO:0000313" key="11">
    <source>
        <dbReference type="Proteomes" id="UP000031802"/>
    </source>
</evidence>
<dbReference type="CDD" id="cd00082">
    <property type="entry name" value="HisKA"/>
    <property type="match status" value="1"/>
</dbReference>
<dbReference type="Gene3D" id="2.10.70.100">
    <property type="match status" value="1"/>
</dbReference>
<dbReference type="Pfam" id="PF08447">
    <property type="entry name" value="PAS_3"/>
    <property type="match status" value="1"/>
</dbReference>
<dbReference type="Gene3D" id="3.30.450.20">
    <property type="entry name" value="PAS domain"/>
    <property type="match status" value="4"/>
</dbReference>
<dbReference type="InterPro" id="IPR001610">
    <property type="entry name" value="PAC"/>
</dbReference>
<dbReference type="InterPro" id="IPR036097">
    <property type="entry name" value="HisK_dim/P_sf"/>
</dbReference>
<dbReference type="PROSITE" id="PS50109">
    <property type="entry name" value="HIS_KIN"/>
    <property type="match status" value="1"/>
</dbReference>
<dbReference type="eggNOG" id="COG5002">
    <property type="taxonomic scope" value="Bacteria"/>
</dbReference>
<evidence type="ECO:0000313" key="10">
    <source>
        <dbReference type="EMBL" id="KGE12880.1"/>
    </source>
</evidence>
<dbReference type="GO" id="GO:0000155">
    <property type="term" value="F:phosphorelay sensor kinase activity"/>
    <property type="evidence" value="ECO:0007669"/>
    <property type="project" value="InterPro"/>
</dbReference>
<feature type="coiled-coil region" evidence="6">
    <location>
        <begin position="275"/>
        <end position="316"/>
    </location>
</feature>
<dbReference type="Pfam" id="PF02518">
    <property type="entry name" value="HATPase_c"/>
    <property type="match status" value="1"/>
</dbReference>
<dbReference type="InterPro" id="IPR013655">
    <property type="entry name" value="PAS_fold_3"/>
</dbReference>
<dbReference type="InterPro" id="IPR052162">
    <property type="entry name" value="Sensor_kinase/Photoreceptor"/>
</dbReference>
<accession>A0A0B8T6J0</accession>
<dbReference type="PROSITE" id="PS50113">
    <property type="entry name" value="PAC"/>
    <property type="match status" value="2"/>
</dbReference>
<dbReference type="CDD" id="cd00130">
    <property type="entry name" value="PAS"/>
    <property type="match status" value="1"/>
</dbReference>
<dbReference type="eggNOG" id="COG2202">
    <property type="taxonomic scope" value="Bacteria"/>
</dbReference>
<dbReference type="RefSeq" id="WP_037502168.1">
    <property type="nucleotide sequence ID" value="NZ_JJMU01000062.1"/>
</dbReference>
<keyword evidence="11" id="KW-1185">Reference proteome</keyword>
<reference evidence="10 11" key="2">
    <citation type="journal article" date="2015" name="PLoS ONE">
        <title>Whole-Genome Optical Mapping and Finished Genome Sequence of Sphingobacterium deserti sp. nov., a New Species Isolated from the Western Desert of China.</title>
        <authorList>
            <person name="Teng C."/>
            <person name="Zhou Z."/>
            <person name="Molnar I."/>
            <person name="Li X."/>
            <person name="Tang R."/>
            <person name="Chen M."/>
            <person name="Wang L."/>
            <person name="Su S."/>
            <person name="Zhang W."/>
            <person name="Lin M."/>
        </authorList>
    </citation>
    <scope>NUCLEOTIDE SEQUENCE [LARGE SCALE GENOMIC DNA]</scope>
    <source>
        <strain evidence="11">ACCC05744</strain>
    </source>
</reference>
<evidence type="ECO:0000259" key="9">
    <source>
        <dbReference type="PROSITE" id="PS50113"/>
    </source>
</evidence>
<dbReference type="NCBIfam" id="TIGR00229">
    <property type="entry name" value="sensory_box"/>
    <property type="match status" value="2"/>
</dbReference>
<dbReference type="InterPro" id="IPR035965">
    <property type="entry name" value="PAS-like_dom_sf"/>
</dbReference>
<dbReference type="STRING" id="1229276.DI53_3317"/>
<evidence type="ECO:0000256" key="5">
    <source>
        <dbReference type="ARBA" id="ARBA00022777"/>
    </source>
</evidence>
<feature type="domain" description="PAS" evidence="8">
    <location>
        <begin position="327"/>
        <end position="398"/>
    </location>
</feature>
<dbReference type="Pfam" id="PF00512">
    <property type="entry name" value="HisKA"/>
    <property type="match status" value="1"/>
</dbReference>
<feature type="domain" description="Histidine kinase" evidence="7">
    <location>
        <begin position="591"/>
        <end position="808"/>
    </location>
</feature>
<dbReference type="SMART" id="SM00387">
    <property type="entry name" value="HATPase_c"/>
    <property type="match status" value="1"/>
</dbReference>
<dbReference type="InterPro" id="IPR004358">
    <property type="entry name" value="Sig_transdc_His_kin-like_C"/>
</dbReference>
<keyword evidence="5" id="KW-0418">Kinase</keyword>
<dbReference type="PATRIC" id="fig|1229276.3.peg.3430"/>
<dbReference type="CDD" id="cd00075">
    <property type="entry name" value="HATPase"/>
    <property type="match status" value="1"/>
</dbReference>
<keyword evidence="3" id="KW-0597">Phosphoprotein</keyword>
<dbReference type="SUPFAM" id="SSF55874">
    <property type="entry name" value="ATPase domain of HSP90 chaperone/DNA topoisomerase II/histidine kinase"/>
    <property type="match status" value="1"/>
</dbReference>
<feature type="domain" description="PAC" evidence="9">
    <location>
        <begin position="534"/>
        <end position="587"/>
    </location>
</feature>
<dbReference type="EMBL" id="JJMU01000062">
    <property type="protein sequence ID" value="KGE12880.1"/>
    <property type="molecule type" value="Genomic_DNA"/>
</dbReference>
<evidence type="ECO:0000259" key="7">
    <source>
        <dbReference type="PROSITE" id="PS50109"/>
    </source>
</evidence>
<dbReference type="Proteomes" id="UP000031802">
    <property type="component" value="Unassembled WGS sequence"/>
</dbReference>
<dbReference type="SUPFAM" id="SSF47384">
    <property type="entry name" value="Homodimeric domain of signal transducing histidine kinase"/>
    <property type="match status" value="1"/>
</dbReference>
<protein>
    <recommendedName>
        <fullName evidence="2">histidine kinase</fullName>
        <ecNumber evidence="2">2.7.13.3</ecNumber>
    </recommendedName>
</protein>
<dbReference type="FunFam" id="3.30.565.10:FF:000006">
    <property type="entry name" value="Sensor histidine kinase WalK"/>
    <property type="match status" value="1"/>
</dbReference>
<dbReference type="PRINTS" id="PR00344">
    <property type="entry name" value="BCTRLSENSOR"/>
</dbReference>
<dbReference type="InterPro" id="IPR000014">
    <property type="entry name" value="PAS"/>
</dbReference>
<comment type="caution">
    <text evidence="10">The sequence shown here is derived from an EMBL/GenBank/DDBJ whole genome shotgun (WGS) entry which is preliminary data.</text>
</comment>
<evidence type="ECO:0000256" key="4">
    <source>
        <dbReference type="ARBA" id="ARBA00022679"/>
    </source>
</evidence>
<gene>
    <name evidence="10" type="ORF">DI53_3317</name>
</gene>
<dbReference type="AlphaFoldDB" id="A0A0B8T6J0"/>
<organism evidence="10 11">
    <name type="scientific">Sphingobacterium deserti</name>
    <dbReference type="NCBI Taxonomy" id="1229276"/>
    <lineage>
        <taxon>Bacteria</taxon>
        <taxon>Pseudomonadati</taxon>
        <taxon>Bacteroidota</taxon>
        <taxon>Sphingobacteriia</taxon>
        <taxon>Sphingobacteriales</taxon>
        <taxon>Sphingobacteriaceae</taxon>
        <taxon>Sphingobacterium</taxon>
    </lineage>
</organism>
<feature type="domain" description="PAC" evidence="9">
    <location>
        <begin position="403"/>
        <end position="456"/>
    </location>
</feature>
<dbReference type="eggNOG" id="COG4251">
    <property type="taxonomic scope" value="Bacteria"/>
</dbReference>
<dbReference type="InterPro" id="IPR005467">
    <property type="entry name" value="His_kinase_dom"/>
</dbReference>
<dbReference type="InterPro" id="IPR036890">
    <property type="entry name" value="HATPase_C_sf"/>
</dbReference>
<dbReference type="OrthoDB" id="741455at2"/>
<dbReference type="Gene3D" id="3.30.565.10">
    <property type="entry name" value="Histidine kinase-like ATPase, C-terminal domain"/>
    <property type="match status" value="1"/>
</dbReference>
<reference evidence="11" key="1">
    <citation type="submission" date="2014-04" db="EMBL/GenBank/DDBJ databases">
        <title>Whole-Genome optical mapping and complete genome sequence of Sphingobacterium deserti sp. nov., a new spaces isolated from desert in the west of China.</title>
        <authorList>
            <person name="Teng C."/>
            <person name="Zhou Z."/>
            <person name="Li X."/>
            <person name="Chen M."/>
            <person name="Lin M."/>
            <person name="Wang L."/>
            <person name="Su S."/>
            <person name="Zhang C."/>
            <person name="Zhang W."/>
        </authorList>
    </citation>
    <scope>NUCLEOTIDE SEQUENCE [LARGE SCALE GENOMIC DNA]</scope>
    <source>
        <strain evidence="11">ACCC05744</strain>
    </source>
</reference>
<dbReference type="SMART" id="SM00388">
    <property type="entry name" value="HisKA"/>
    <property type="match status" value="1"/>
</dbReference>
<proteinExistence type="predicted"/>
<dbReference type="InterPro" id="IPR003594">
    <property type="entry name" value="HATPase_dom"/>
</dbReference>
<keyword evidence="6" id="KW-0175">Coiled coil</keyword>
<evidence type="ECO:0000256" key="3">
    <source>
        <dbReference type="ARBA" id="ARBA00022553"/>
    </source>
</evidence>
<evidence type="ECO:0000256" key="2">
    <source>
        <dbReference type="ARBA" id="ARBA00012438"/>
    </source>
</evidence>
<dbReference type="InterPro" id="IPR013656">
    <property type="entry name" value="PAS_4"/>
</dbReference>
<name>A0A0B8T6J0_9SPHI</name>
<evidence type="ECO:0000256" key="6">
    <source>
        <dbReference type="SAM" id="Coils"/>
    </source>
</evidence>
<dbReference type="Gene3D" id="1.10.287.130">
    <property type="match status" value="1"/>
</dbReference>
<dbReference type="EC" id="2.7.13.3" evidence="2"/>
<evidence type="ECO:0000259" key="8">
    <source>
        <dbReference type="PROSITE" id="PS50112"/>
    </source>
</evidence>
<evidence type="ECO:0000256" key="1">
    <source>
        <dbReference type="ARBA" id="ARBA00000085"/>
    </source>
</evidence>
<dbReference type="PANTHER" id="PTHR43304">
    <property type="entry name" value="PHYTOCHROME-LIKE PROTEIN CPH1"/>
    <property type="match status" value="1"/>
</dbReference>
<dbReference type="InterPro" id="IPR000700">
    <property type="entry name" value="PAS-assoc_C"/>
</dbReference>